<evidence type="ECO:0000313" key="3">
    <source>
        <dbReference type="EMBL" id="MBQ0847045.1"/>
    </source>
</evidence>
<gene>
    <name evidence="3" type="ORF">J8N05_02255</name>
</gene>
<organism evidence="3 4">
    <name type="scientific">Streptomyces liliiviolaceus</name>
    <dbReference type="NCBI Taxonomy" id="2823109"/>
    <lineage>
        <taxon>Bacteria</taxon>
        <taxon>Bacillati</taxon>
        <taxon>Actinomycetota</taxon>
        <taxon>Actinomycetes</taxon>
        <taxon>Kitasatosporales</taxon>
        <taxon>Streptomycetaceae</taxon>
        <taxon>Streptomyces</taxon>
    </lineage>
</organism>
<keyword evidence="4" id="KW-1185">Reference proteome</keyword>
<dbReference type="RefSeq" id="WP_210880807.1">
    <property type="nucleotide sequence ID" value="NZ_JAGPYQ010000001.1"/>
</dbReference>
<dbReference type="InterPro" id="IPR007278">
    <property type="entry name" value="DUF397"/>
</dbReference>
<dbReference type="AlphaFoldDB" id="A0A941B1H6"/>
<dbReference type="EMBL" id="JAGPYQ010000001">
    <property type="protein sequence ID" value="MBQ0847045.1"/>
    <property type="molecule type" value="Genomic_DNA"/>
</dbReference>
<evidence type="ECO:0000259" key="2">
    <source>
        <dbReference type="Pfam" id="PF04149"/>
    </source>
</evidence>
<protein>
    <submittedName>
        <fullName evidence="3">DUF397 domain-containing protein</fullName>
    </submittedName>
</protein>
<dbReference type="Proteomes" id="UP000677413">
    <property type="component" value="Unassembled WGS sequence"/>
</dbReference>
<reference evidence="3 4" key="1">
    <citation type="submission" date="2021-04" db="EMBL/GenBank/DDBJ databases">
        <authorList>
            <person name="Tang X."/>
            <person name="Zhou X."/>
            <person name="Chen X."/>
            <person name="Cernava T."/>
            <person name="Zhang C."/>
        </authorList>
    </citation>
    <scope>NUCLEOTIDE SEQUENCE [LARGE SCALE GENOMIC DNA]</scope>
    <source>
        <strain evidence="3 4">BH-SS-21</strain>
    </source>
</reference>
<accession>A0A941B1H6</accession>
<evidence type="ECO:0000313" key="4">
    <source>
        <dbReference type="Proteomes" id="UP000677413"/>
    </source>
</evidence>
<comment type="caution">
    <text evidence="3">The sequence shown here is derived from an EMBL/GenBank/DDBJ whole genome shotgun (WGS) entry which is preliminary data.</text>
</comment>
<proteinExistence type="predicted"/>
<evidence type="ECO:0000256" key="1">
    <source>
        <dbReference type="SAM" id="MobiDB-lite"/>
    </source>
</evidence>
<sequence>MDEALRWQKSTYSGGGEGNTCVEIAVSPGTVHLRESDSPTTELCTSMGPLAHLIRRVKAGGVGALISAAPTTGAPDGRRPLRRRSTAHESREDLLPESYVRADHQLDAEESTPPSTG</sequence>
<dbReference type="Pfam" id="PF04149">
    <property type="entry name" value="DUF397"/>
    <property type="match status" value="1"/>
</dbReference>
<feature type="compositionally biased region" description="Basic and acidic residues" evidence="1">
    <location>
        <begin position="86"/>
        <end position="107"/>
    </location>
</feature>
<feature type="region of interest" description="Disordered" evidence="1">
    <location>
        <begin position="67"/>
        <end position="117"/>
    </location>
</feature>
<feature type="domain" description="DUF397" evidence="2">
    <location>
        <begin position="5"/>
        <end position="58"/>
    </location>
</feature>
<name>A0A941B1H6_9ACTN</name>